<organism evidence="1 2">
    <name type="scientific">Trypanosoma equiperdum</name>
    <dbReference type="NCBI Taxonomy" id="5694"/>
    <lineage>
        <taxon>Eukaryota</taxon>
        <taxon>Discoba</taxon>
        <taxon>Euglenozoa</taxon>
        <taxon>Kinetoplastea</taxon>
        <taxon>Metakinetoplastina</taxon>
        <taxon>Trypanosomatida</taxon>
        <taxon>Trypanosomatidae</taxon>
        <taxon>Trypanosoma</taxon>
    </lineage>
</organism>
<evidence type="ECO:0000313" key="1">
    <source>
        <dbReference type="EMBL" id="SCU65892.1"/>
    </source>
</evidence>
<protein>
    <recommendedName>
        <fullName evidence="3">BTB/POZ domain containing protein</fullName>
    </recommendedName>
</protein>
<sequence length="303" mass="34102">MYVDSDEEAAAVSTVVEQVAPYAAAVTPTSNAWSERVVARLRSLQRELCNFNVALPDVVSFRVDGKDFCVRRELLLKDPQSVLFLMAVKHFQQHTADRGVENAIEVPCRNPMLFGMLLNLLRGYKNPIPEAYRDACYAEARFYGLLRSWSSRYAVVVEGPFCPLPCSGRLFSDVVCATAGSYCRRGKYRITFNVLRCDTMAVGVISRDKEKMWADSVDQWEGFALCWNDGRTVHNFGEAVMERTGVTYAANARIRVELDCDEGILSWCFLERQQMSVVRLPPMSFAFVVVLARSSEVQIVGSD</sequence>
<gene>
    <name evidence="1" type="ORF">TEOVI_000763400</name>
</gene>
<dbReference type="InterPro" id="IPR011333">
    <property type="entry name" value="SKP1/BTB/POZ_sf"/>
</dbReference>
<comment type="caution">
    <text evidence="1">The sequence shown here is derived from an EMBL/GenBank/DDBJ whole genome shotgun (WGS) entry which is preliminary data.</text>
</comment>
<name>A0A1G4I2C9_TRYEQ</name>
<dbReference type="AlphaFoldDB" id="A0A1G4I2C9"/>
<accession>A0A1G4I2C9</accession>
<dbReference type="InterPro" id="IPR043136">
    <property type="entry name" value="B30.2/SPRY_sf"/>
</dbReference>
<dbReference type="SUPFAM" id="SSF54695">
    <property type="entry name" value="POZ domain"/>
    <property type="match status" value="1"/>
</dbReference>
<dbReference type="Gene3D" id="3.30.710.10">
    <property type="entry name" value="Potassium Channel Kv1.1, Chain A"/>
    <property type="match status" value="1"/>
</dbReference>
<dbReference type="VEuPathDB" id="TriTrypDB:TEOVI_000763400"/>
<dbReference type="GeneID" id="92381568"/>
<dbReference type="SUPFAM" id="SSF49899">
    <property type="entry name" value="Concanavalin A-like lectins/glucanases"/>
    <property type="match status" value="1"/>
</dbReference>
<dbReference type="Proteomes" id="UP000195570">
    <property type="component" value="Unassembled WGS sequence"/>
</dbReference>
<evidence type="ECO:0008006" key="3">
    <source>
        <dbReference type="Google" id="ProtNLM"/>
    </source>
</evidence>
<proteinExistence type="predicted"/>
<dbReference type="InterPro" id="IPR013320">
    <property type="entry name" value="ConA-like_dom_sf"/>
</dbReference>
<dbReference type="Gene3D" id="2.60.120.920">
    <property type="match status" value="1"/>
</dbReference>
<reference evidence="1" key="1">
    <citation type="submission" date="2016-09" db="EMBL/GenBank/DDBJ databases">
        <authorList>
            <person name="Hebert L."/>
            <person name="Moumen B."/>
        </authorList>
    </citation>
    <scope>NUCLEOTIDE SEQUENCE [LARGE SCALE GENOMIC DNA]</scope>
    <source>
        <strain evidence="1">OVI</strain>
    </source>
</reference>
<dbReference type="EMBL" id="CZPT02000451">
    <property type="protein sequence ID" value="SCU65892.1"/>
    <property type="molecule type" value="Genomic_DNA"/>
</dbReference>
<keyword evidence="2" id="KW-1185">Reference proteome</keyword>
<dbReference type="RefSeq" id="XP_067077409.1">
    <property type="nucleotide sequence ID" value="XM_067221308.1"/>
</dbReference>
<evidence type="ECO:0000313" key="2">
    <source>
        <dbReference type="Proteomes" id="UP000195570"/>
    </source>
</evidence>